<gene>
    <name evidence="2" type="ORF">RJ639_026167</name>
</gene>
<protein>
    <submittedName>
        <fullName evidence="2">Uncharacterized protein</fullName>
    </submittedName>
</protein>
<keyword evidence="3" id="KW-1185">Reference proteome</keyword>
<evidence type="ECO:0000313" key="2">
    <source>
        <dbReference type="EMBL" id="KAK2996409.1"/>
    </source>
</evidence>
<comment type="caution">
    <text evidence="2">The sequence shown here is derived from an EMBL/GenBank/DDBJ whole genome shotgun (WGS) entry which is preliminary data.</text>
</comment>
<sequence length="106" mass="11474">MAVSDVEAVLEFLRKNGFCEAESALMEDVIEKSELGSFDFQRFVFPMVPPPPPLRIPATRRLSEEKGEELGGGESSSGSSDEFVSLSSVTSTAFCFHVSRLVGLAV</sequence>
<accession>A0AA88RUA1</accession>
<dbReference type="Proteomes" id="UP001188597">
    <property type="component" value="Unassembled WGS sequence"/>
</dbReference>
<dbReference type="AlphaFoldDB" id="A0AA88RUA1"/>
<evidence type="ECO:0000256" key="1">
    <source>
        <dbReference type="SAM" id="MobiDB-lite"/>
    </source>
</evidence>
<reference evidence="2" key="1">
    <citation type="submission" date="2022-12" db="EMBL/GenBank/DDBJ databases">
        <title>Draft genome assemblies for two species of Escallonia (Escalloniales).</title>
        <authorList>
            <person name="Chanderbali A."/>
            <person name="Dervinis C."/>
            <person name="Anghel I."/>
            <person name="Soltis D."/>
            <person name="Soltis P."/>
            <person name="Zapata F."/>
        </authorList>
    </citation>
    <scope>NUCLEOTIDE SEQUENCE</scope>
    <source>
        <strain evidence="2">UCBG64.0493</strain>
        <tissue evidence="2">Leaf</tissue>
    </source>
</reference>
<evidence type="ECO:0000313" key="3">
    <source>
        <dbReference type="Proteomes" id="UP001188597"/>
    </source>
</evidence>
<proteinExistence type="predicted"/>
<name>A0AA88RUA1_9ASTE</name>
<feature type="region of interest" description="Disordered" evidence="1">
    <location>
        <begin position="55"/>
        <end position="82"/>
    </location>
</feature>
<organism evidence="2 3">
    <name type="scientific">Escallonia herrerae</name>
    <dbReference type="NCBI Taxonomy" id="1293975"/>
    <lineage>
        <taxon>Eukaryota</taxon>
        <taxon>Viridiplantae</taxon>
        <taxon>Streptophyta</taxon>
        <taxon>Embryophyta</taxon>
        <taxon>Tracheophyta</taxon>
        <taxon>Spermatophyta</taxon>
        <taxon>Magnoliopsida</taxon>
        <taxon>eudicotyledons</taxon>
        <taxon>Gunneridae</taxon>
        <taxon>Pentapetalae</taxon>
        <taxon>asterids</taxon>
        <taxon>campanulids</taxon>
        <taxon>Escalloniales</taxon>
        <taxon>Escalloniaceae</taxon>
        <taxon>Escallonia</taxon>
    </lineage>
</organism>
<dbReference type="EMBL" id="JAVXUP010005116">
    <property type="protein sequence ID" value="KAK2996409.1"/>
    <property type="molecule type" value="Genomic_DNA"/>
</dbReference>